<reference evidence="2" key="1">
    <citation type="submission" date="2016-10" db="EMBL/GenBank/DDBJ databases">
        <authorList>
            <person name="Varghese N."/>
            <person name="Submissions S."/>
        </authorList>
    </citation>
    <scope>NUCLEOTIDE SEQUENCE [LARGE SCALE GENOMIC DNA]</scope>
    <source>
        <strain evidence="2">DSM 18887</strain>
    </source>
</reference>
<dbReference type="RefSeq" id="WP_139203162.1">
    <property type="nucleotide sequence ID" value="NZ_AP025284.1"/>
</dbReference>
<evidence type="ECO:0000313" key="2">
    <source>
        <dbReference type="Proteomes" id="UP000198749"/>
    </source>
</evidence>
<dbReference type="AlphaFoldDB" id="A0A1H9GHJ7"/>
<organism evidence="1 2">
    <name type="scientific">Amphritea atlantica</name>
    <dbReference type="NCBI Taxonomy" id="355243"/>
    <lineage>
        <taxon>Bacteria</taxon>
        <taxon>Pseudomonadati</taxon>
        <taxon>Pseudomonadota</taxon>
        <taxon>Gammaproteobacteria</taxon>
        <taxon>Oceanospirillales</taxon>
        <taxon>Oceanospirillaceae</taxon>
        <taxon>Amphritea</taxon>
    </lineage>
</organism>
<keyword evidence="2" id="KW-1185">Reference proteome</keyword>
<sequence>MNYVTYQVFFTNENGEIEYLPDNFYSEEKAMRAVDRLIKKGYVDAQYESIDVEVDDFN</sequence>
<proteinExistence type="predicted"/>
<protein>
    <submittedName>
        <fullName evidence="1">Uncharacterized protein</fullName>
    </submittedName>
</protein>
<dbReference type="Proteomes" id="UP000198749">
    <property type="component" value="Unassembled WGS sequence"/>
</dbReference>
<accession>A0A1H9GHJ7</accession>
<dbReference type="EMBL" id="FOGB01000004">
    <property type="protein sequence ID" value="SEQ49565.1"/>
    <property type="molecule type" value="Genomic_DNA"/>
</dbReference>
<evidence type="ECO:0000313" key="1">
    <source>
        <dbReference type="EMBL" id="SEQ49565.1"/>
    </source>
</evidence>
<gene>
    <name evidence="1" type="ORF">SAMN03080615_01684</name>
</gene>
<name>A0A1H9GHJ7_9GAMM</name>